<feature type="region of interest" description="Disordered" evidence="1">
    <location>
        <begin position="81"/>
        <end position="104"/>
    </location>
</feature>
<dbReference type="EMBL" id="JAHLFQ010000102">
    <property type="protein sequence ID" value="MBU3804051.1"/>
    <property type="molecule type" value="Genomic_DNA"/>
</dbReference>
<sequence length="104" mass="12288">MTCFRSLIRYLRKICFILLRTLITIMSLHILITLFLYIYIPPWNINSSPINAAILVLLYYAIPLITLLFFYLIMNQFIHLESDDPPKKKGKKQAKKSEKLPQED</sequence>
<evidence type="ECO:0000256" key="2">
    <source>
        <dbReference type="SAM" id="Phobius"/>
    </source>
</evidence>
<accession>A0A9E2KCC9</accession>
<feature type="transmembrane region" description="Helical" evidence="2">
    <location>
        <begin position="52"/>
        <end position="73"/>
    </location>
</feature>
<dbReference type="AlphaFoldDB" id="A0A9E2KCC9"/>
<reference evidence="3" key="1">
    <citation type="journal article" date="2021" name="PeerJ">
        <title>Extensive microbial diversity within the chicken gut microbiome revealed by metagenomics and culture.</title>
        <authorList>
            <person name="Gilroy R."/>
            <person name="Ravi A."/>
            <person name="Getino M."/>
            <person name="Pursley I."/>
            <person name="Horton D.L."/>
            <person name="Alikhan N.F."/>
            <person name="Baker D."/>
            <person name="Gharbi K."/>
            <person name="Hall N."/>
            <person name="Watson M."/>
            <person name="Adriaenssens E.M."/>
            <person name="Foster-Nyarko E."/>
            <person name="Jarju S."/>
            <person name="Secka A."/>
            <person name="Antonio M."/>
            <person name="Oren A."/>
            <person name="Chaudhuri R.R."/>
            <person name="La Ragione R."/>
            <person name="Hildebrand F."/>
            <person name="Pallen M.J."/>
        </authorList>
    </citation>
    <scope>NUCLEOTIDE SEQUENCE</scope>
    <source>
        <strain evidence="3">B5-657</strain>
    </source>
</reference>
<evidence type="ECO:0000256" key="1">
    <source>
        <dbReference type="SAM" id="MobiDB-lite"/>
    </source>
</evidence>
<keyword evidence="2" id="KW-0472">Membrane</keyword>
<keyword evidence="2" id="KW-1133">Transmembrane helix</keyword>
<evidence type="ECO:0000313" key="3">
    <source>
        <dbReference type="EMBL" id="MBU3804051.1"/>
    </source>
</evidence>
<feature type="transmembrane region" description="Helical" evidence="2">
    <location>
        <begin position="14"/>
        <end position="40"/>
    </location>
</feature>
<dbReference type="Proteomes" id="UP000824229">
    <property type="component" value="Unassembled WGS sequence"/>
</dbReference>
<organism evidence="3 4">
    <name type="scientific">Candidatus Cellulosilyticum pullistercoris</name>
    <dbReference type="NCBI Taxonomy" id="2838521"/>
    <lineage>
        <taxon>Bacteria</taxon>
        <taxon>Bacillati</taxon>
        <taxon>Bacillota</taxon>
        <taxon>Clostridia</taxon>
        <taxon>Lachnospirales</taxon>
        <taxon>Cellulosilyticaceae</taxon>
        <taxon>Cellulosilyticum</taxon>
    </lineage>
</organism>
<comment type="caution">
    <text evidence="3">The sequence shown here is derived from an EMBL/GenBank/DDBJ whole genome shotgun (WGS) entry which is preliminary data.</text>
</comment>
<name>A0A9E2KCC9_9FIRM</name>
<reference evidence="3" key="2">
    <citation type="submission" date="2021-04" db="EMBL/GenBank/DDBJ databases">
        <authorList>
            <person name="Gilroy R."/>
        </authorList>
    </citation>
    <scope>NUCLEOTIDE SEQUENCE</scope>
    <source>
        <strain evidence="3">B5-657</strain>
    </source>
</reference>
<feature type="compositionally biased region" description="Basic and acidic residues" evidence="1">
    <location>
        <begin position="95"/>
        <end position="104"/>
    </location>
</feature>
<proteinExistence type="predicted"/>
<keyword evidence="2" id="KW-0812">Transmembrane</keyword>
<protein>
    <submittedName>
        <fullName evidence="3">Uncharacterized protein</fullName>
    </submittedName>
</protein>
<gene>
    <name evidence="3" type="ORF">H9872_04760</name>
</gene>
<evidence type="ECO:0000313" key="4">
    <source>
        <dbReference type="Proteomes" id="UP000824229"/>
    </source>
</evidence>